<evidence type="ECO:0000313" key="1">
    <source>
        <dbReference type="EMBL" id="MRS61732.1"/>
    </source>
</evidence>
<dbReference type="RefSeq" id="WP_154175124.1">
    <property type="nucleotide sequence ID" value="NZ_WJXZ01000006.1"/>
</dbReference>
<accession>A0A7K0EJ16</accession>
<comment type="caution">
    <text evidence="1">The sequence shown here is derived from an EMBL/GenBank/DDBJ whole genome shotgun (WGS) entry which is preliminary data.</text>
</comment>
<dbReference type="Proteomes" id="UP000441754">
    <property type="component" value="Unassembled WGS sequence"/>
</dbReference>
<evidence type="ECO:0000313" key="2">
    <source>
        <dbReference type="Proteomes" id="UP000441754"/>
    </source>
</evidence>
<protein>
    <submittedName>
        <fullName evidence="1">Uncharacterized protein</fullName>
    </submittedName>
</protein>
<sequence>MDENVKDPLRDWTAELINKKGGASEVSKLTGLNYQVLREITLFDEYPKKKPTWAVFAALHRTWPGEVNLNALASGRIDEADKPDSKIGGAGNGSAELQYQEAEIQRLIKEAVEPIEKRADAIQEKYQALVDKVLAKAGFNWVADYTTGNQANELVYIDQPRLYFREQKYSEKEVAHMMADVTSPAIA</sequence>
<name>A0A7K0EJ16_9BACT</name>
<dbReference type="AlphaFoldDB" id="A0A7K0EJ16"/>
<reference evidence="1 2" key="1">
    <citation type="journal article" date="2018" name="Antonie Van Leeuwenhoek">
        <title>Larkinella terrae sp. nov., isolated from soil on Jeju Island, South Korea.</title>
        <authorList>
            <person name="Ten L.N."/>
            <person name="Jeon J."/>
            <person name="Park S.J."/>
            <person name="Park S."/>
            <person name="Lee S.Y."/>
            <person name="Kim M.K."/>
            <person name="Jung H.Y."/>
        </authorList>
    </citation>
    <scope>NUCLEOTIDE SEQUENCE [LARGE SCALE GENOMIC DNA]</scope>
    <source>
        <strain evidence="1 2">KCTC 52001</strain>
    </source>
</reference>
<organism evidence="1 2">
    <name type="scientific">Larkinella terrae</name>
    <dbReference type="NCBI Taxonomy" id="2025311"/>
    <lineage>
        <taxon>Bacteria</taxon>
        <taxon>Pseudomonadati</taxon>
        <taxon>Bacteroidota</taxon>
        <taxon>Cytophagia</taxon>
        <taxon>Cytophagales</taxon>
        <taxon>Spirosomataceae</taxon>
        <taxon>Larkinella</taxon>
    </lineage>
</organism>
<gene>
    <name evidence="1" type="ORF">GJJ30_10580</name>
</gene>
<keyword evidence="2" id="KW-1185">Reference proteome</keyword>
<proteinExistence type="predicted"/>
<dbReference type="EMBL" id="WJXZ01000006">
    <property type="protein sequence ID" value="MRS61732.1"/>
    <property type="molecule type" value="Genomic_DNA"/>
</dbReference>